<dbReference type="Proteomes" id="UP000050545">
    <property type="component" value="Unassembled WGS sequence"/>
</dbReference>
<organism evidence="1 2">
    <name type="scientific">Pseudomonas amygdali pv. hibisci</name>
    <dbReference type="NCBI Taxonomy" id="251723"/>
    <lineage>
        <taxon>Bacteria</taxon>
        <taxon>Pseudomonadati</taxon>
        <taxon>Pseudomonadota</taxon>
        <taxon>Gammaproteobacteria</taxon>
        <taxon>Pseudomonadales</taxon>
        <taxon>Pseudomonadaceae</taxon>
        <taxon>Pseudomonas</taxon>
        <taxon>Pseudomonas amygdali</taxon>
    </lineage>
</organism>
<gene>
    <name evidence="1" type="ORF">ALO67_05859</name>
</gene>
<proteinExistence type="predicted"/>
<evidence type="ECO:0000313" key="2">
    <source>
        <dbReference type="Proteomes" id="UP000050545"/>
    </source>
</evidence>
<protein>
    <submittedName>
        <fullName evidence="1">Uncharacterized protein</fullName>
    </submittedName>
</protein>
<dbReference type="AlphaFoldDB" id="A0AB34U4B2"/>
<comment type="caution">
    <text evidence="1">The sequence shown here is derived from an EMBL/GenBank/DDBJ whole genome shotgun (WGS) entry which is preliminary data.</text>
</comment>
<reference evidence="1 2" key="1">
    <citation type="submission" date="2015-09" db="EMBL/GenBank/DDBJ databases">
        <title>Genome announcement of multiple Pseudomonas syringae strains.</title>
        <authorList>
            <person name="Thakur S."/>
            <person name="Wang P.W."/>
            <person name="Gong Y."/>
            <person name="Weir B.S."/>
            <person name="Guttman D.S."/>
        </authorList>
    </citation>
    <scope>NUCLEOTIDE SEQUENCE [LARGE SCALE GENOMIC DNA]</scope>
    <source>
        <strain evidence="1 2">ICMP9623</strain>
    </source>
</reference>
<dbReference type="EMBL" id="LJQN01000108">
    <property type="protein sequence ID" value="KPX53175.1"/>
    <property type="molecule type" value="Genomic_DNA"/>
</dbReference>
<accession>A0AB34U4B2</accession>
<sequence>MLPIRRQCRRENGAARRLRRRSIRSGRARLVQALHQALAQPCHARDGHGVADRFVAGSIRGELAAVRDQRVVVGHALQPLALHGHQPPHPPVRPVAGARVVPVVAEMRLEIRGQHMGLVGAAAAGAQCGRYTPAQLGGKTLLAAAQGHAGHHRHPVARLAVGQDGASDLSMARLEAHFTTVVLREGDGGHDTGVRMAVAMAASAQRRRQVERGIRAAALGGEGNDRNTLAGAVLAAALAVVGGVEGVGDAARDRLHHERLGTDVVLGASGHQACRHIDGANAAAESERRRDLAVGLLQSGESCKSCASACCFSTWSSSAGSFLPRRAARTRIPEQACALKKYFGGIEVISTICHKKHALAALGDTEILRVEHAPRDAAAGSRHITSVRPPIPWRLERTAFSGKCPQEMPEGIAAVVEDAGDVFPDERGRRAAVLAADLVDGIGKLHIGKGQGTARVIQPTPRAGNAERLARRAADQDVGRRHGAGAHLAGDRGHVAEVRHVGVTVGEHGARERLDFGEPRGFEAEGLPGEAHGLDAAAHAAVQQWRGLGRTAGGAWLQVHVGSPVRVALDRVAGTGR</sequence>
<evidence type="ECO:0000313" key="1">
    <source>
        <dbReference type="EMBL" id="KPX53175.1"/>
    </source>
</evidence>
<name>A0AB34U4B2_PSEA0</name>